<dbReference type="InterPro" id="IPR000152">
    <property type="entry name" value="EGF-type_Asp/Asn_hydroxyl_site"/>
</dbReference>
<dbReference type="CDD" id="cd00112">
    <property type="entry name" value="LDLa"/>
    <property type="match status" value="13"/>
</dbReference>
<evidence type="ECO:0000313" key="18">
    <source>
        <dbReference type="Proteomes" id="UP000515159"/>
    </source>
</evidence>
<keyword evidence="11" id="KW-0675">Receptor</keyword>
<feature type="transmembrane region" description="Helical" evidence="16">
    <location>
        <begin position="2037"/>
        <end position="2058"/>
    </location>
</feature>
<comment type="caution">
    <text evidence="13">Lacks conserved residue(s) required for the propagation of feature annotation.</text>
</comment>
<evidence type="ECO:0000256" key="11">
    <source>
        <dbReference type="ARBA" id="ARBA00023170"/>
    </source>
</evidence>
<dbReference type="SUPFAM" id="SSF57196">
    <property type="entry name" value="EGF/Laminin"/>
    <property type="match status" value="1"/>
</dbReference>
<evidence type="ECO:0000256" key="8">
    <source>
        <dbReference type="ARBA" id="ARBA00022989"/>
    </source>
</evidence>
<organism evidence="18 19">
    <name type="scientific">Geotrypetes seraphini</name>
    <name type="common">Gaboon caecilian</name>
    <name type="synonym">Caecilia seraphini</name>
    <dbReference type="NCBI Taxonomy" id="260995"/>
    <lineage>
        <taxon>Eukaryota</taxon>
        <taxon>Metazoa</taxon>
        <taxon>Chordata</taxon>
        <taxon>Craniata</taxon>
        <taxon>Vertebrata</taxon>
        <taxon>Euteleostomi</taxon>
        <taxon>Amphibia</taxon>
        <taxon>Gymnophiona</taxon>
        <taxon>Geotrypetes</taxon>
    </lineage>
</organism>
<evidence type="ECO:0000256" key="10">
    <source>
        <dbReference type="ARBA" id="ARBA00023157"/>
    </source>
</evidence>
<dbReference type="PROSITE" id="PS01209">
    <property type="entry name" value="LDLRA_1"/>
    <property type="match status" value="6"/>
</dbReference>
<keyword evidence="5 16" id="KW-0812">Transmembrane</keyword>
<feature type="disulfide bond" evidence="14">
    <location>
        <begin position="1153"/>
        <end position="1171"/>
    </location>
</feature>
<gene>
    <name evidence="19" type="primary">LOC117346133</name>
</gene>
<evidence type="ECO:0000256" key="2">
    <source>
        <dbReference type="ARBA" id="ARBA00022475"/>
    </source>
</evidence>
<feature type="disulfide bond" evidence="14">
    <location>
        <begin position="1905"/>
        <end position="1920"/>
    </location>
</feature>
<dbReference type="GO" id="GO:0043235">
    <property type="term" value="C:receptor complex"/>
    <property type="evidence" value="ECO:0007669"/>
    <property type="project" value="TreeGrafter"/>
</dbReference>
<feature type="disulfide bond" evidence="14">
    <location>
        <begin position="1072"/>
        <end position="1090"/>
    </location>
</feature>
<dbReference type="InterPro" id="IPR001881">
    <property type="entry name" value="EGF-like_Ca-bd_dom"/>
</dbReference>
<evidence type="ECO:0000256" key="9">
    <source>
        <dbReference type="ARBA" id="ARBA00023136"/>
    </source>
</evidence>
<dbReference type="Proteomes" id="UP000515159">
    <property type="component" value="Chromosome 1"/>
</dbReference>
<dbReference type="Pfam" id="PF00057">
    <property type="entry name" value="Ldl_recept_a"/>
    <property type="match status" value="10"/>
</dbReference>
<dbReference type="KEGG" id="gsh:117346133"/>
<feature type="disulfide bond" evidence="14">
    <location>
        <begin position="924"/>
        <end position="939"/>
    </location>
</feature>
<dbReference type="PRINTS" id="PR00261">
    <property type="entry name" value="LDLRECEPTOR"/>
</dbReference>
<dbReference type="SUPFAM" id="SSF57424">
    <property type="entry name" value="LDL receptor-like module"/>
    <property type="match status" value="11"/>
</dbReference>
<feature type="disulfide bond" evidence="14">
    <location>
        <begin position="1126"/>
        <end position="1141"/>
    </location>
</feature>
<feature type="disulfide bond" evidence="14">
    <location>
        <begin position="1146"/>
        <end position="1158"/>
    </location>
</feature>
<feature type="repeat" description="LDL-receptor class B" evidence="15">
    <location>
        <begin position="1439"/>
        <end position="1481"/>
    </location>
</feature>
<dbReference type="Pfam" id="PF07645">
    <property type="entry name" value="EGF_CA"/>
    <property type="match status" value="2"/>
</dbReference>
<dbReference type="GO" id="GO:0005509">
    <property type="term" value="F:calcium ion binding"/>
    <property type="evidence" value="ECO:0007669"/>
    <property type="project" value="InterPro"/>
</dbReference>
<dbReference type="Pfam" id="PF14670">
    <property type="entry name" value="FXa_inhibition"/>
    <property type="match status" value="1"/>
</dbReference>
<keyword evidence="4" id="KW-0254">Endocytosis</keyword>
<feature type="disulfide bond" evidence="14">
    <location>
        <begin position="174"/>
        <end position="189"/>
    </location>
</feature>
<dbReference type="FunFam" id="2.120.10.30:FF:000241">
    <property type="entry name" value="Low-density lipoprotein receptor-related protein 6"/>
    <property type="match status" value="1"/>
</dbReference>
<evidence type="ECO:0000256" key="16">
    <source>
        <dbReference type="SAM" id="Phobius"/>
    </source>
</evidence>
<feature type="domain" description="EGF-like" evidence="17">
    <location>
        <begin position="1990"/>
        <end position="2026"/>
    </location>
</feature>
<keyword evidence="2" id="KW-1003">Cell membrane</keyword>
<dbReference type="InterPro" id="IPR051221">
    <property type="entry name" value="LDLR-related"/>
</dbReference>
<dbReference type="InterPro" id="IPR011042">
    <property type="entry name" value="6-blade_b-propeller_TolB-like"/>
</dbReference>
<dbReference type="FunFam" id="2.10.25.10:FF:000009">
    <property type="entry name" value="Low-density lipoprotein receptor isoform 1"/>
    <property type="match status" value="2"/>
</dbReference>
<keyword evidence="8 16" id="KW-1133">Transmembrane helix</keyword>
<dbReference type="SMART" id="SM00135">
    <property type="entry name" value="LY"/>
    <property type="match status" value="15"/>
</dbReference>
<dbReference type="Gene3D" id="2.10.25.10">
    <property type="entry name" value="Laminin"/>
    <property type="match status" value="5"/>
</dbReference>
<evidence type="ECO:0000256" key="5">
    <source>
        <dbReference type="ARBA" id="ARBA00022692"/>
    </source>
</evidence>
<feature type="disulfide bond" evidence="14">
    <location>
        <begin position="155"/>
        <end position="167"/>
    </location>
</feature>
<feature type="disulfide bond" evidence="14">
    <location>
        <begin position="86"/>
        <end position="104"/>
    </location>
</feature>
<dbReference type="SMART" id="SM00192">
    <property type="entry name" value="LDLa"/>
    <property type="match status" value="13"/>
</dbReference>
<dbReference type="InParanoid" id="A0A6P8P7F1"/>
<name>A0A6P8P7F1_GEOSA</name>
<keyword evidence="18" id="KW-1185">Reference proteome</keyword>
<dbReference type="InterPro" id="IPR036055">
    <property type="entry name" value="LDL_receptor-like_sf"/>
</dbReference>
<evidence type="ECO:0000256" key="1">
    <source>
        <dbReference type="ARBA" id="ARBA00004251"/>
    </source>
</evidence>
<dbReference type="InterPro" id="IPR000742">
    <property type="entry name" value="EGF"/>
</dbReference>
<dbReference type="GeneID" id="117346133"/>
<dbReference type="PROSITE" id="PS50026">
    <property type="entry name" value="EGF_3"/>
    <property type="match status" value="3"/>
</dbReference>
<feature type="repeat" description="LDL-receptor class B" evidence="15">
    <location>
        <begin position="1395"/>
        <end position="1438"/>
    </location>
</feature>
<keyword evidence="3 13" id="KW-0245">EGF-like domain</keyword>
<feature type="disulfide bond" evidence="14">
    <location>
        <begin position="1042"/>
        <end position="1057"/>
    </location>
</feature>
<dbReference type="InterPro" id="IPR018097">
    <property type="entry name" value="EGF_Ca-bd_CS"/>
</dbReference>
<comment type="subcellular location">
    <subcellularLocation>
        <location evidence="1">Cell membrane</location>
        <topology evidence="1">Single-pass type I membrane protein</topology>
    </subcellularLocation>
</comment>
<evidence type="ECO:0000256" key="4">
    <source>
        <dbReference type="ARBA" id="ARBA00022583"/>
    </source>
</evidence>
<dbReference type="InterPro" id="IPR009030">
    <property type="entry name" value="Growth_fac_rcpt_cys_sf"/>
</dbReference>
<dbReference type="Gene3D" id="2.120.10.30">
    <property type="entry name" value="TolB, C-terminal domain"/>
    <property type="match status" value="4"/>
</dbReference>
<keyword evidence="6" id="KW-0732">Signal</keyword>
<dbReference type="InterPro" id="IPR049883">
    <property type="entry name" value="NOTCH1_EGF-like"/>
</dbReference>
<dbReference type="PANTHER" id="PTHR22722:SF12">
    <property type="entry name" value="EGF-LIKE DOMAIN-CONTAINING PROTEIN"/>
    <property type="match status" value="1"/>
</dbReference>
<evidence type="ECO:0000256" key="15">
    <source>
        <dbReference type="PROSITE-ProRule" id="PRU00461"/>
    </source>
</evidence>
<dbReference type="SUPFAM" id="SSF57184">
    <property type="entry name" value="Growth factor receptor domain"/>
    <property type="match status" value="2"/>
</dbReference>
<feature type="domain" description="EGF-like" evidence="17">
    <location>
        <begin position="1220"/>
        <end position="1260"/>
    </location>
</feature>
<feature type="disulfide bond" evidence="14">
    <location>
        <begin position="135"/>
        <end position="150"/>
    </location>
</feature>
<feature type="disulfide bond" evidence="14">
    <location>
        <begin position="40"/>
        <end position="52"/>
    </location>
</feature>
<feature type="disulfide bond" evidence="14">
    <location>
        <begin position="162"/>
        <end position="180"/>
    </location>
</feature>
<dbReference type="PROSITE" id="PS01187">
    <property type="entry name" value="EGF_CA"/>
    <property type="match status" value="2"/>
</dbReference>
<dbReference type="FunFam" id="4.10.400.10:FF:000034">
    <property type="entry name" value="Low-density lipoprotein receptor-related protein 2"/>
    <property type="match status" value="1"/>
</dbReference>
<keyword evidence="10 13" id="KW-1015">Disulfide bond</keyword>
<evidence type="ECO:0000259" key="17">
    <source>
        <dbReference type="PROSITE" id="PS50026"/>
    </source>
</evidence>
<evidence type="ECO:0000256" key="14">
    <source>
        <dbReference type="PROSITE-ProRule" id="PRU00124"/>
    </source>
</evidence>
<feature type="repeat" description="LDL-receptor class B" evidence="15">
    <location>
        <begin position="434"/>
        <end position="479"/>
    </location>
</feature>
<keyword evidence="7" id="KW-0677">Repeat</keyword>
<accession>A0A6P8P7F1</accession>
<evidence type="ECO:0000256" key="12">
    <source>
        <dbReference type="ARBA" id="ARBA00023180"/>
    </source>
</evidence>
<dbReference type="SUPFAM" id="SSF63825">
    <property type="entry name" value="YWTD domain"/>
    <property type="match status" value="4"/>
</dbReference>
<feature type="disulfide bond" evidence="14">
    <location>
        <begin position="1084"/>
        <end position="1099"/>
    </location>
</feature>
<keyword evidence="9 16" id="KW-0472">Membrane</keyword>
<dbReference type="InterPro" id="IPR000033">
    <property type="entry name" value="LDLR_classB_rpt"/>
</dbReference>
<dbReference type="CDD" id="cd00054">
    <property type="entry name" value="EGF_CA"/>
    <property type="match status" value="2"/>
</dbReference>
<dbReference type="PROSITE" id="PS00022">
    <property type="entry name" value="EGF_1"/>
    <property type="match status" value="1"/>
</dbReference>
<dbReference type="InterPro" id="IPR023415">
    <property type="entry name" value="LDLR_class-A_CS"/>
</dbReference>
<dbReference type="OrthoDB" id="8831087at2759"/>
<evidence type="ECO:0000256" key="7">
    <source>
        <dbReference type="ARBA" id="ARBA00022737"/>
    </source>
</evidence>
<feature type="disulfide bond" evidence="14">
    <location>
        <begin position="964"/>
        <end position="979"/>
    </location>
</feature>
<dbReference type="GO" id="GO:0042562">
    <property type="term" value="F:hormone binding"/>
    <property type="evidence" value="ECO:0007669"/>
    <property type="project" value="TreeGrafter"/>
</dbReference>
<keyword evidence="12" id="KW-0325">Glycoprotein</keyword>
<sequence length="2119" mass="236357">MHLLFLSPQAMGWRCEKWIALGVLLGLVVLARVLADGRFCNATQQAACGEKCIPFAWLCNGEQDCPDGVDEQCDEACHGDTNAWQCDNGKCIFNSWRCDGLSDCTDGSDEMNCECVGGKRPCHRYSQCIVPWEICDGHNDCDDGSDEANCPEKSCLEHQWQCKNKVCIMKNWKCNNINNCGDASDEETCVSCVEGMHRCDEKCIMESLLCDGKADCLDGTDEPSTCGGNCSLNNGGCMQECVNTTWGIQCSCSAGWELQADERNCTDVDECSLDYSPCNQLCKNTIGSFTCDCVKGYKLLNRTVCEVIDTALILLGGNQELGVLDVRSSKYQPLSSVELAPIAIAYDFKREVYYWVNKEKTLQAYMVGTKELLQLYPDIAGVNSIAVDWLTGLLYWSSNLHNSIYAGLSDRRGYIKILEKNLVPQQLIVFPAKRYMYWVNFGNKGNTCIEAAGMDGSDRYVLVAVPMEETVGLMLDSVTERLYWISEYKESIETIKIDGTGRHTFPDMIKDQNPLGLAFYEGWFYWADANSLFRATQDSEKEVLINITGLSAFTMMHRLLQPQSTSPCTPETCSHICLLSPVHFKGYKCACPDGTFSLPSGKCGHLKLMCANRKKINLLEFGSKGAAVEKTLMQEWSNLDLLDYDWERNLVYWADDTNQLMRSVGHQGNAQVIPTEEGVFSASIDIPSGNIYWLSRYGKAIMVTRFSGMGTKKLYQSKKTIQYLFLDWKQGFLYWVEDAVIQRMNLSGGDMQNVWKGVELEASSIVMDIKSNSFLWSTGVGLHVLSLLKGKSSILRKDWITPLAAAYEPYLITVNETTLEVWDKRTMEVFATVKDTFIKVVIVSDMEKASHSPCSFENGDCLKDEICISKPGGVITCLCPDDRDSCSEDSQSVVVPSVSQTPYCHWASVKCRDGTECFPIDHMCDGEVDCQDGSDEENCTEFCNMPGMFTCLDGKKCIGDELRCDGLAQCFDGSDEQDCRKPSEECALYCDSNTHCVPRSWLCDGHADCNDETDEENCVHEECDKSRFQCTNGQCIPAIMHCDGTKDCDDHSDEENCVVLEPIQCHQGEHICQSGECTLKEWWCDGEKDCKDGSDEKNCKHNPLKCGEAQRSCESRDQCIPIFWRCDGESDCRDGSDETECYPIKCENDQFLCRSLDCIPIKMVCNGVKDCLDGSDEGGKCGIVCTRGKCSHICYSSPVGTRCACENGFQLSSDKSLCIDINECKEFVSPCSQTCNNKNGTYSCTCRPGFLLESDGHTCKVTGSEPVLLVAVHNNLISYGLRSMKGEIQASDKNPIISTDYDLVEQKIFWMDIHAESIKWITTTTKKKGILVEGIKADSIAVDWIGRNMYWTDGTAGKILAAWLNSTWKGIPDYTVVLDADLDQPRSLVLQPLSGLMYWSEIGAEPQIERAGMDGTSREVLIKEKLGWPTGLALDLLSWKIYWSDDKLKCIGFASLDGSHIKLIQLKKIQRPFSLSVFEDDVYWSEMKARSVQKVNKKTGKNWTLFIRRHDQPYSLKIMHEVLQPQATNPCPNLGCSHLCLLGPGLKGSCWCPAGLHLLDDRRRCVSPKDSAFMYLVSSTIITQVYLKNLPSAVQKTVPEHSNLTLTDMHELASIDYVVQDRLLYFSVADGSYIGLSEIKDAGSLSWRRVPAVEDNVISFSVDWMSGNIYWITNREPSIHVTSSNGLSIVLVSEGLYNPSSLALHLPTSVMCYTDLGTEDQKIEPKIECSSMDGSKRRVLQMKVHVPVGLVFTSSGTRLYWADQIRGVIETVQLDGSNYKMVRGRLQGLGLFTMGEGMMLWTTSNGMRVHYSKLDQEEDWWFQVDQKIVDLKIYSKFKQQGTNYCSGTNGRCSQVCLPNSEGRVCRCIAGFHLINDHECRKNVECPPESLSCKDGRKCIHEKEVCDGQMDCLDGSDESACEQLSKVKISSTRAWPVTLPSVVPPKKFSPAQTPAQAKPSRELSLGTIPASYQSTTEPENASLPDAPDRNIARPCNSEICNGRGDCIFENNQEMCKCGSGYTGEFCEREVATSLTVPIALGILAILLAVLGIIIAFAYFKRRRALERTSSTTSSRILTRQPMEDAELQEVENLASSATFVNQAYDNEALDMEQELVPPLQ</sequence>
<dbReference type="Gene3D" id="4.10.400.10">
    <property type="entry name" value="Low-density Lipoprotein Receptor"/>
    <property type="match status" value="13"/>
</dbReference>
<evidence type="ECO:0000256" key="13">
    <source>
        <dbReference type="PROSITE-ProRule" id="PRU00076"/>
    </source>
</evidence>
<dbReference type="GO" id="GO:0006898">
    <property type="term" value="P:receptor-mediated endocytosis"/>
    <property type="evidence" value="ECO:0007669"/>
    <property type="project" value="TreeGrafter"/>
</dbReference>
<dbReference type="PROSITE" id="PS01186">
    <property type="entry name" value="EGF_2"/>
    <property type="match status" value="3"/>
</dbReference>
<proteinExistence type="predicted"/>
<dbReference type="InterPro" id="IPR002172">
    <property type="entry name" value="LDrepeatLR_classA_rpt"/>
</dbReference>
<dbReference type="PANTHER" id="PTHR22722">
    <property type="entry name" value="LOW-DENSITY LIPOPROTEIN RECEPTOR-RELATED PROTEIN 2-RELATED"/>
    <property type="match status" value="1"/>
</dbReference>
<evidence type="ECO:0000256" key="6">
    <source>
        <dbReference type="ARBA" id="ARBA00022729"/>
    </source>
</evidence>
<dbReference type="PROSITE" id="PS00010">
    <property type="entry name" value="ASX_HYDROXYL"/>
    <property type="match status" value="2"/>
</dbReference>
<protein>
    <submittedName>
        <fullName evidence="19">Low-density lipoprotein receptor-related protein 2-like</fullName>
    </submittedName>
</protein>
<feature type="disulfide bond" evidence="13">
    <location>
        <begin position="2016"/>
        <end position="2025"/>
    </location>
</feature>
<reference evidence="19" key="1">
    <citation type="submission" date="2025-08" db="UniProtKB">
        <authorList>
            <consortium name="RefSeq"/>
        </authorList>
    </citation>
    <scope>IDENTIFICATION</scope>
</reference>
<dbReference type="Pfam" id="PF00058">
    <property type="entry name" value="Ldl_recept_b"/>
    <property type="match status" value="1"/>
</dbReference>
<dbReference type="SMART" id="SM00181">
    <property type="entry name" value="EGF"/>
    <property type="match status" value="11"/>
</dbReference>
<feature type="domain" description="EGF-like" evidence="17">
    <location>
        <begin position="267"/>
        <end position="306"/>
    </location>
</feature>
<feature type="disulfide bond" evidence="14">
    <location>
        <begin position="98"/>
        <end position="113"/>
    </location>
</feature>
<dbReference type="PROSITE" id="PS51120">
    <property type="entry name" value="LDLRB"/>
    <property type="match status" value="3"/>
</dbReference>
<dbReference type="RefSeq" id="XP_033771431.1">
    <property type="nucleotide sequence ID" value="XM_033915540.1"/>
</dbReference>
<feature type="disulfide bond" evidence="14">
    <location>
        <begin position="1065"/>
        <end position="1077"/>
    </location>
</feature>
<evidence type="ECO:0000256" key="3">
    <source>
        <dbReference type="ARBA" id="ARBA00022536"/>
    </source>
</evidence>
<evidence type="ECO:0000313" key="19">
    <source>
        <dbReference type="RefSeq" id="XP_033771431.1"/>
    </source>
</evidence>
<feature type="disulfide bond" evidence="14">
    <location>
        <begin position="1003"/>
        <end position="1018"/>
    </location>
</feature>
<dbReference type="SMART" id="SM00179">
    <property type="entry name" value="EGF_CA"/>
    <property type="match status" value="2"/>
</dbReference>
<feature type="disulfide bond" evidence="14">
    <location>
        <begin position="1030"/>
        <end position="1048"/>
    </location>
</feature>
<dbReference type="PROSITE" id="PS50068">
    <property type="entry name" value="LDLRA_2"/>
    <property type="match status" value="13"/>
</dbReference>
<feature type="disulfide bond" evidence="14">
    <location>
        <begin position="1023"/>
        <end position="1035"/>
    </location>
</feature>
<dbReference type="GO" id="GO:0016324">
    <property type="term" value="C:apical plasma membrane"/>
    <property type="evidence" value="ECO:0007669"/>
    <property type="project" value="TreeGrafter"/>
</dbReference>